<evidence type="ECO:0000313" key="2">
    <source>
        <dbReference type="EMBL" id="PAN16310.1"/>
    </source>
</evidence>
<keyword evidence="1" id="KW-1133">Transmembrane helix</keyword>
<organism evidence="2">
    <name type="scientific">Panicum hallii</name>
    <dbReference type="NCBI Taxonomy" id="206008"/>
    <lineage>
        <taxon>Eukaryota</taxon>
        <taxon>Viridiplantae</taxon>
        <taxon>Streptophyta</taxon>
        <taxon>Embryophyta</taxon>
        <taxon>Tracheophyta</taxon>
        <taxon>Spermatophyta</taxon>
        <taxon>Magnoliopsida</taxon>
        <taxon>Liliopsida</taxon>
        <taxon>Poales</taxon>
        <taxon>Poaceae</taxon>
        <taxon>PACMAD clade</taxon>
        <taxon>Panicoideae</taxon>
        <taxon>Panicodae</taxon>
        <taxon>Paniceae</taxon>
        <taxon>Panicinae</taxon>
        <taxon>Panicum</taxon>
        <taxon>Panicum sect. Panicum</taxon>
    </lineage>
</organism>
<proteinExistence type="predicted"/>
<gene>
    <name evidence="2" type="ORF">PAHAL_3G052800</name>
</gene>
<reference evidence="2" key="1">
    <citation type="submission" date="2018-04" db="EMBL/GenBank/DDBJ databases">
        <title>WGS assembly of Panicum hallii.</title>
        <authorList>
            <person name="Lovell J."/>
            <person name="Jenkins J."/>
            <person name="Lowry D."/>
            <person name="Mamidi S."/>
            <person name="Sreedasyam A."/>
            <person name="Weng X."/>
            <person name="Barry K."/>
            <person name="Bonette J."/>
            <person name="Campitelli B."/>
            <person name="Daum C."/>
            <person name="Gordon S."/>
            <person name="Gould B."/>
            <person name="Lipzen A."/>
            <person name="Macqueen A."/>
            <person name="Palacio-Mejia J."/>
            <person name="Plott C."/>
            <person name="Shakirov E."/>
            <person name="Shu S."/>
            <person name="Yoshinaga Y."/>
            <person name="Zane M."/>
            <person name="Rokhsar D."/>
            <person name="Grimwood J."/>
            <person name="Schmutz J."/>
            <person name="Juenger T."/>
        </authorList>
    </citation>
    <scope>NUCLEOTIDE SEQUENCE [LARGE SCALE GENOMIC DNA]</scope>
    <source>
        <strain evidence="2">FIL2</strain>
    </source>
</reference>
<feature type="transmembrane region" description="Helical" evidence="1">
    <location>
        <begin position="55"/>
        <end position="74"/>
    </location>
</feature>
<name>A0A2S3H6H9_9POAL</name>
<protein>
    <submittedName>
        <fullName evidence="2">Uncharacterized protein</fullName>
    </submittedName>
</protein>
<dbReference type="Gramene" id="PAN16310">
    <property type="protein sequence ID" value="PAN16310"/>
    <property type="gene ID" value="PAHAL_3G052800"/>
</dbReference>
<keyword evidence="1" id="KW-0472">Membrane</keyword>
<sequence length="99" mass="11675">MTVHSSCPCCMPCYTIPPVIRKLALQELKNSAFDQICHYHQQRERERAMARRRGFHHLITGFTSLLNSLLWPSFTNTFTLFFRNVQKDSDQNHETICLF</sequence>
<evidence type="ECO:0000256" key="1">
    <source>
        <dbReference type="SAM" id="Phobius"/>
    </source>
</evidence>
<keyword evidence="1" id="KW-0812">Transmembrane</keyword>
<dbReference type="Proteomes" id="UP000243499">
    <property type="component" value="Chromosome 3"/>
</dbReference>
<dbReference type="EMBL" id="CM008048">
    <property type="protein sequence ID" value="PAN16310.1"/>
    <property type="molecule type" value="Genomic_DNA"/>
</dbReference>
<accession>A0A2S3H6H9</accession>
<dbReference type="AlphaFoldDB" id="A0A2S3H6H9"/>